<accession>A0A0D2BPS0</accession>
<dbReference type="OrthoDB" id="191139at2759"/>
<dbReference type="GO" id="GO:0055085">
    <property type="term" value="P:transmembrane transport"/>
    <property type="evidence" value="ECO:0007669"/>
    <property type="project" value="InterPro"/>
</dbReference>
<feature type="transmembrane region" description="Helical" evidence="6">
    <location>
        <begin position="12"/>
        <end position="34"/>
    </location>
</feature>
<dbReference type="InterPro" id="IPR004776">
    <property type="entry name" value="Mem_transp_PIN-like"/>
</dbReference>
<protein>
    <recommendedName>
        <fullName evidence="9">Auxin efflux carrier</fullName>
    </recommendedName>
</protein>
<evidence type="ECO:0000313" key="7">
    <source>
        <dbReference type="EMBL" id="KIW13114.1"/>
    </source>
</evidence>
<dbReference type="AlphaFoldDB" id="A0A0D2BPS0"/>
<evidence type="ECO:0000256" key="1">
    <source>
        <dbReference type="ARBA" id="ARBA00004141"/>
    </source>
</evidence>
<evidence type="ECO:0000313" key="8">
    <source>
        <dbReference type="Proteomes" id="UP000053328"/>
    </source>
</evidence>
<dbReference type="HOGENOM" id="CLU_032414_1_0_1"/>
<evidence type="ECO:0000256" key="3">
    <source>
        <dbReference type="ARBA" id="ARBA00022989"/>
    </source>
</evidence>
<feature type="transmembrane region" description="Helical" evidence="6">
    <location>
        <begin position="258"/>
        <end position="278"/>
    </location>
</feature>
<dbReference type="VEuPathDB" id="FungiDB:PV08_08301"/>
<feature type="transmembrane region" description="Helical" evidence="6">
    <location>
        <begin position="72"/>
        <end position="94"/>
    </location>
</feature>
<dbReference type="RefSeq" id="XP_016233330.1">
    <property type="nucleotide sequence ID" value="XM_016382627.1"/>
</dbReference>
<feature type="compositionally biased region" description="Acidic residues" evidence="5">
    <location>
        <begin position="173"/>
        <end position="188"/>
    </location>
</feature>
<feature type="transmembrane region" description="Helical" evidence="6">
    <location>
        <begin position="328"/>
        <end position="348"/>
    </location>
</feature>
<evidence type="ECO:0000256" key="4">
    <source>
        <dbReference type="ARBA" id="ARBA00023136"/>
    </source>
</evidence>
<proteinExistence type="predicted"/>
<dbReference type="STRING" id="91928.A0A0D2BPS0"/>
<keyword evidence="2 6" id="KW-0812">Transmembrane</keyword>
<dbReference type="PANTHER" id="PTHR31794">
    <property type="entry name" value="AUXIN EFFLUX TRANSPORTER FAMILY PROTEIN (EUROFUNG)"/>
    <property type="match status" value="1"/>
</dbReference>
<evidence type="ECO:0008006" key="9">
    <source>
        <dbReference type="Google" id="ProtNLM"/>
    </source>
</evidence>
<comment type="subcellular location">
    <subcellularLocation>
        <location evidence="1">Membrane</location>
        <topology evidence="1">Multi-pass membrane protein</topology>
    </subcellularLocation>
</comment>
<gene>
    <name evidence="7" type="ORF">PV08_08301</name>
</gene>
<dbReference type="Proteomes" id="UP000053328">
    <property type="component" value="Unassembled WGS sequence"/>
</dbReference>
<feature type="region of interest" description="Disordered" evidence="5">
    <location>
        <begin position="171"/>
        <end position="204"/>
    </location>
</feature>
<dbReference type="GeneID" id="27335384"/>
<organism evidence="7 8">
    <name type="scientific">Exophiala spinifera</name>
    <dbReference type="NCBI Taxonomy" id="91928"/>
    <lineage>
        <taxon>Eukaryota</taxon>
        <taxon>Fungi</taxon>
        <taxon>Dikarya</taxon>
        <taxon>Ascomycota</taxon>
        <taxon>Pezizomycotina</taxon>
        <taxon>Eurotiomycetes</taxon>
        <taxon>Chaetothyriomycetidae</taxon>
        <taxon>Chaetothyriales</taxon>
        <taxon>Herpotrichiellaceae</taxon>
        <taxon>Exophiala</taxon>
    </lineage>
</organism>
<dbReference type="GO" id="GO:0016020">
    <property type="term" value="C:membrane"/>
    <property type="evidence" value="ECO:0007669"/>
    <property type="project" value="UniProtKB-SubCell"/>
</dbReference>
<keyword evidence="3 6" id="KW-1133">Transmembrane helix</keyword>
<evidence type="ECO:0000256" key="6">
    <source>
        <dbReference type="SAM" id="Phobius"/>
    </source>
</evidence>
<name>A0A0D2BPS0_9EURO</name>
<feature type="transmembrane region" description="Helical" evidence="6">
    <location>
        <begin position="368"/>
        <end position="387"/>
    </location>
</feature>
<evidence type="ECO:0000256" key="5">
    <source>
        <dbReference type="SAM" id="MobiDB-lite"/>
    </source>
</evidence>
<dbReference type="EMBL" id="KN847497">
    <property type="protein sequence ID" value="KIW13114.1"/>
    <property type="molecule type" value="Genomic_DNA"/>
</dbReference>
<evidence type="ECO:0000256" key="2">
    <source>
        <dbReference type="ARBA" id="ARBA00022692"/>
    </source>
</evidence>
<reference evidence="7 8" key="1">
    <citation type="submission" date="2015-01" db="EMBL/GenBank/DDBJ databases">
        <title>The Genome Sequence of Exophiala spinifera CBS89968.</title>
        <authorList>
            <consortium name="The Broad Institute Genomics Platform"/>
            <person name="Cuomo C."/>
            <person name="de Hoog S."/>
            <person name="Gorbushina A."/>
            <person name="Stielow B."/>
            <person name="Teixiera M."/>
            <person name="Abouelleil A."/>
            <person name="Chapman S.B."/>
            <person name="Priest M."/>
            <person name="Young S.K."/>
            <person name="Wortman J."/>
            <person name="Nusbaum C."/>
            <person name="Birren B."/>
        </authorList>
    </citation>
    <scope>NUCLEOTIDE SEQUENCE [LARGE SCALE GENOMIC DNA]</scope>
    <source>
        <strain evidence="7 8">CBS 89968</strain>
    </source>
</reference>
<dbReference type="PANTHER" id="PTHR31794:SF4">
    <property type="entry name" value="AUXIN EFFLUX TRANSPORTER FAMILY PROTEIN (EUROFUNG)"/>
    <property type="match status" value="1"/>
</dbReference>
<keyword evidence="4 6" id="KW-0472">Membrane</keyword>
<dbReference type="GO" id="GO:0005783">
    <property type="term" value="C:endoplasmic reticulum"/>
    <property type="evidence" value="ECO:0007669"/>
    <property type="project" value="TreeGrafter"/>
</dbReference>
<feature type="transmembrane region" description="Helical" evidence="6">
    <location>
        <begin position="298"/>
        <end position="316"/>
    </location>
</feature>
<sequence length="447" mass="48241">MQSGIFQSFLGALQACLSILLVIFYGVLASQFKLLDGPSSQRISKVCVRMFLPALLITKVGSELHIETGTKYLPILVWALAYILVSMGIGVLAVKFLKFPSWVTPALAFNNTTSLPLLLIQSLQSTGILDQLIVDDDDISSAVGRAESYFLVCAIVSNCLTFAIGPRLVDAENAPDEPEGDRDDGGEDHEDHQDNNSDVEQGGADQDELTSLLPHRVRSGEDAVHKAAYRIGKKHWDKLSPRTQDTLSFVSDFFNAPLIGAVIGAIIGLTPPLHRAFFNESMKGGIFNAWITESLKKIGQLFVTLQVVVVGVALSSSLRKMKRGEQKALPWAPTAFILLVRLVMWPLVSTAVIWGLSTKTAILSDDPILWFTMMIMPAGPPAMKLVAMADVSGVDDDEKMTISKILTASPPISVQGCLLTPSQLSYAASPIMAVTVVGALYASQAAI</sequence>
<dbReference type="Pfam" id="PF03547">
    <property type="entry name" value="Mem_trans"/>
    <property type="match status" value="1"/>
</dbReference>
<keyword evidence="8" id="KW-1185">Reference proteome</keyword>